<name>A0A645K169_9ZZZZ</name>
<comment type="caution">
    <text evidence="1">The sequence shown here is derived from an EMBL/GenBank/DDBJ whole genome shotgun (WGS) entry which is preliminary data.</text>
</comment>
<dbReference type="EMBL" id="VSSQ01146401">
    <property type="protein sequence ID" value="MPN64873.1"/>
    <property type="molecule type" value="Genomic_DNA"/>
</dbReference>
<reference evidence="1" key="1">
    <citation type="submission" date="2019-08" db="EMBL/GenBank/DDBJ databases">
        <authorList>
            <person name="Kucharzyk K."/>
            <person name="Murdoch R.W."/>
            <person name="Higgins S."/>
            <person name="Loffler F."/>
        </authorList>
    </citation>
    <scope>NUCLEOTIDE SEQUENCE</scope>
</reference>
<accession>A0A645K169</accession>
<proteinExistence type="predicted"/>
<evidence type="ECO:0000313" key="1">
    <source>
        <dbReference type="EMBL" id="MPN64873.1"/>
    </source>
</evidence>
<dbReference type="AlphaFoldDB" id="A0A645K169"/>
<gene>
    <name evidence="1" type="ORF">SDC9_212651</name>
</gene>
<protein>
    <submittedName>
        <fullName evidence="1">Uncharacterized protein</fullName>
    </submittedName>
</protein>
<organism evidence="1">
    <name type="scientific">bioreactor metagenome</name>
    <dbReference type="NCBI Taxonomy" id="1076179"/>
    <lineage>
        <taxon>unclassified sequences</taxon>
        <taxon>metagenomes</taxon>
        <taxon>ecological metagenomes</taxon>
    </lineage>
</organism>
<sequence>MGQPAVYGGWVAGEPGIYMDLNRWGKLDSRFG</sequence>